<protein>
    <submittedName>
        <fullName evidence="3">DUF4377 domain-containing protein</fullName>
    </submittedName>
</protein>
<organism evidence="3 4">
    <name type="scientific">Rufibacter sediminis</name>
    <dbReference type="NCBI Taxonomy" id="2762756"/>
    <lineage>
        <taxon>Bacteria</taxon>
        <taxon>Pseudomonadati</taxon>
        <taxon>Bacteroidota</taxon>
        <taxon>Cytophagia</taxon>
        <taxon>Cytophagales</taxon>
        <taxon>Hymenobacteraceae</taxon>
        <taxon>Rufibacter</taxon>
    </lineage>
</organism>
<keyword evidence="4" id="KW-1185">Reference proteome</keyword>
<evidence type="ECO:0000313" key="3">
    <source>
        <dbReference type="EMBL" id="MBC3540176.1"/>
    </source>
</evidence>
<evidence type="ECO:0000256" key="1">
    <source>
        <dbReference type="SAM" id="SignalP"/>
    </source>
</evidence>
<gene>
    <name evidence="3" type="ORF">H7U12_10820</name>
</gene>
<evidence type="ECO:0000313" key="4">
    <source>
        <dbReference type="Proteomes" id="UP000659698"/>
    </source>
</evidence>
<dbReference type="Proteomes" id="UP000659698">
    <property type="component" value="Unassembled WGS sequence"/>
</dbReference>
<dbReference type="PROSITE" id="PS51257">
    <property type="entry name" value="PROKAR_LIPOPROTEIN"/>
    <property type="match status" value="1"/>
</dbReference>
<dbReference type="Pfam" id="PF14302">
    <property type="entry name" value="DUF4377"/>
    <property type="match status" value="1"/>
</dbReference>
<evidence type="ECO:0000259" key="2">
    <source>
        <dbReference type="Pfam" id="PF14302"/>
    </source>
</evidence>
<name>A0ABR6VSQ7_9BACT</name>
<keyword evidence="1" id="KW-0732">Signal</keyword>
<comment type="caution">
    <text evidence="3">The sequence shown here is derived from an EMBL/GenBank/DDBJ whole genome shotgun (WGS) entry which is preliminary data.</text>
</comment>
<feature type="domain" description="DUF4377" evidence="2">
    <location>
        <begin position="33"/>
        <end position="109"/>
    </location>
</feature>
<sequence length="112" mass="12718">MTMKSLTVMAALLLAFTSCKEEEMDTYDTTLRVNYYRQACQAVGELDCYLVQEGNEIGTSNWSLFYNEIEGFQYEAGFVYTLKARVEKVANPPADGASQKYTLLEVVSKEKR</sequence>
<accession>A0ABR6VSQ7</accession>
<proteinExistence type="predicted"/>
<reference evidence="3 4" key="1">
    <citation type="journal article" date="2019" name="Int. J. Syst. Evol. Microbiol.">
        <title>Rufibacter sediminis sp. nov., isolated from freshwater lake sediment.</title>
        <authorList>
            <person name="Qu J.H."/>
            <person name="Zhang L.J."/>
            <person name="Fu Y.H."/>
            <person name="Li H.F."/>
        </authorList>
    </citation>
    <scope>NUCLEOTIDE SEQUENCE [LARGE SCALE GENOMIC DNA]</scope>
    <source>
        <strain evidence="3 4">H-1</strain>
    </source>
</reference>
<feature type="chain" id="PRO_5047287664" evidence="1">
    <location>
        <begin position="21"/>
        <end position="112"/>
    </location>
</feature>
<dbReference type="RefSeq" id="WP_186637307.1">
    <property type="nucleotide sequence ID" value="NZ_JACOAF010000025.1"/>
</dbReference>
<feature type="signal peptide" evidence="1">
    <location>
        <begin position="1"/>
        <end position="20"/>
    </location>
</feature>
<dbReference type="InterPro" id="IPR025485">
    <property type="entry name" value="DUF4377"/>
</dbReference>
<dbReference type="EMBL" id="JACOAF010000025">
    <property type="protein sequence ID" value="MBC3540176.1"/>
    <property type="molecule type" value="Genomic_DNA"/>
</dbReference>